<organism evidence="2 3">
    <name type="scientific">Leptobrachium leishanense</name>
    <name type="common">Leishan spiny toad</name>
    <dbReference type="NCBI Taxonomy" id="445787"/>
    <lineage>
        <taxon>Eukaryota</taxon>
        <taxon>Metazoa</taxon>
        <taxon>Chordata</taxon>
        <taxon>Craniata</taxon>
        <taxon>Vertebrata</taxon>
        <taxon>Euteleostomi</taxon>
        <taxon>Amphibia</taxon>
        <taxon>Batrachia</taxon>
        <taxon>Anura</taxon>
        <taxon>Pelobatoidea</taxon>
        <taxon>Megophryidae</taxon>
        <taxon>Leptobrachium</taxon>
    </lineage>
</organism>
<evidence type="ECO:0000313" key="3">
    <source>
        <dbReference type="Proteomes" id="UP000694569"/>
    </source>
</evidence>
<dbReference type="OrthoDB" id="9893755at2759"/>
<dbReference type="Proteomes" id="UP000694569">
    <property type="component" value="Unplaced"/>
</dbReference>
<feature type="domain" description="Reverse transcriptase/retrotransposon-derived protein RNase H-like" evidence="1">
    <location>
        <begin position="20"/>
        <end position="107"/>
    </location>
</feature>
<sequence length="130" mass="14406">SDPFPLHQATKGGEHDPFLWEKEQTAAFLKLKTLLMEAPALGLPYHSNKPFQLYVHEHNQTATGVLIQNFGSWPRPVAYLSKQLDPVACGLPPCLKAVAATAMLIAEADKLTLDKFFMSRCPMLSKPSLM</sequence>
<dbReference type="Gene3D" id="3.10.20.370">
    <property type="match status" value="1"/>
</dbReference>
<protein>
    <recommendedName>
        <fullName evidence="1">Reverse transcriptase/retrotransposon-derived protein RNase H-like domain-containing protein</fullName>
    </recommendedName>
</protein>
<dbReference type="InterPro" id="IPR041577">
    <property type="entry name" value="RT_RNaseH_2"/>
</dbReference>
<dbReference type="GeneTree" id="ENSGT01120000271981"/>
<accession>A0A8C5MBD0</accession>
<reference evidence="2" key="2">
    <citation type="submission" date="2025-09" db="UniProtKB">
        <authorList>
            <consortium name="Ensembl"/>
        </authorList>
    </citation>
    <scope>IDENTIFICATION</scope>
</reference>
<dbReference type="InterPro" id="IPR051320">
    <property type="entry name" value="Viral_Replic_Matur_Polypro"/>
</dbReference>
<dbReference type="PANTHER" id="PTHR33064:SF29">
    <property type="entry name" value="PEPTIDASE A2 DOMAIN-CONTAINING PROTEIN-RELATED"/>
    <property type="match status" value="1"/>
</dbReference>
<evidence type="ECO:0000313" key="2">
    <source>
        <dbReference type="Ensembl" id="ENSLLEP00000011384.1"/>
    </source>
</evidence>
<dbReference type="SUPFAM" id="SSF56672">
    <property type="entry name" value="DNA/RNA polymerases"/>
    <property type="match status" value="1"/>
</dbReference>
<keyword evidence="3" id="KW-1185">Reference proteome</keyword>
<dbReference type="Ensembl" id="ENSLLET00000011839.1">
    <property type="protein sequence ID" value="ENSLLEP00000011384.1"/>
    <property type="gene ID" value="ENSLLEG00000007255.1"/>
</dbReference>
<dbReference type="InterPro" id="IPR043502">
    <property type="entry name" value="DNA/RNA_pol_sf"/>
</dbReference>
<proteinExistence type="predicted"/>
<dbReference type="Pfam" id="PF17919">
    <property type="entry name" value="RT_RNaseH_2"/>
    <property type="match status" value="1"/>
</dbReference>
<evidence type="ECO:0000259" key="1">
    <source>
        <dbReference type="Pfam" id="PF17919"/>
    </source>
</evidence>
<name>A0A8C5MBD0_9ANUR</name>
<reference evidence="2" key="1">
    <citation type="submission" date="2025-08" db="UniProtKB">
        <authorList>
            <consortium name="Ensembl"/>
        </authorList>
    </citation>
    <scope>IDENTIFICATION</scope>
</reference>
<dbReference type="AlphaFoldDB" id="A0A8C5MBD0"/>
<dbReference type="PANTHER" id="PTHR33064">
    <property type="entry name" value="POL PROTEIN"/>
    <property type="match status" value="1"/>
</dbReference>